<evidence type="ECO:0000256" key="5">
    <source>
        <dbReference type="ARBA" id="ARBA00022737"/>
    </source>
</evidence>
<dbReference type="GO" id="GO:0005814">
    <property type="term" value="C:centriole"/>
    <property type="evidence" value="ECO:0007669"/>
    <property type="project" value="UniProtKB-SubCell"/>
</dbReference>
<evidence type="ECO:0000256" key="7">
    <source>
        <dbReference type="ARBA" id="ARBA00023054"/>
    </source>
</evidence>
<comment type="similarity">
    <text evidence="11">Belongs to the LRRCC1 family.</text>
</comment>
<dbReference type="GeneID" id="136817009"/>
<keyword evidence="4" id="KW-0132">Cell division</keyword>
<dbReference type="Proteomes" id="UP000594262">
    <property type="component" value="Unplaced"/>
</dbReference>
<evidence type="ECO:0000256" key="10">
    <source>
        <dbReference type="ARBA" id="ARBA00054059"/>
    </source>
</evidence>
<feature type="region of interest" description="Disordered" evidence="14">
    <location>
        <begin position="251"/>
        <end position="277"/>
    </location>
</feature>
<keyword evidence="16" id="KW-1185">Reference proteome</keyword>
<dbReference type="FunFam" id="3.80.10.10:FF:000148">
    <property type="entry name" value="Leucine rich repeat and coiled-coil centrosomal protein 1"/>
    <property type="match status" value="1"/>
</dbReference>
<evidence type="ECO:0000256" key="2">
    <source>
        <dbReference type="ARBA" id="ARBA00022490"/>
    </source>
</evidence>
<dbReference type="OrthoDB" id="7451790at2759"/>
<sequence length="1027" mass="119063">MCSNQELCLIDSGITSLDEVNLSDALVNLNLHCNHIREVGDQLTHHKTLKYLDLSSNKLKEISGLSGCVNLQFLNLASNYITKVKGIDRLRRLKKLNLTFNQIDDLTGLKAFRKSSHSLQHVELYSNRLNSLKHVIECLSSCNCLQKIELRQGKNTNPICGVPAYRANILAQLPWLKSLDGMDRDGNQCESSTHTSDVPGLEELLDFLDPEDLLSEPFQAASLSTISKDETVNNDLSTPKIDSVLLKFKERQQPGSFPANENNVDETKDGCEQDAPQKDLMTVDRLHALEKQLEQLTKLYKEKQNSTNKENEIDVHITDTTTTTETYSTDDDDESFPSPPKHTKRKPVPLKQGVLTNKVKPDATSQNKGVSCATTRPSRFQNRKPLTRANPITLHKGKPSKPLSERQVRSAEDDETYLNLIHEIDVERERRWKAEQATRKLLDSLKSLKETLFEERKIQEAAVTFNAKLKEALQKERSVKKTFEDSSKSLQEENERLKSRLSECVKCSKQNEESVKDLHQTCQQLEKEKSQMEIHYTKTLRDLQHDSGGYKRELELLRNTTDKQKEQLQQLQELLILREQEHRTILENKVNIDGTEVSKIVEKEVQKCDHRHRELLNQLESKLAEKNKDYEDLEDEFRMALKIEADRYNKLAQAYEEVNKGADELKQSFGELSNKEAKARSLIADLSSMVKEQKFKISELVKHKQEINKNQMGQIQRLEVEIEPLRRIASKFETLQQDKNRMSAHIKGQDSIIQGLRSERRLWGQELAQQGANLAQERGRLDLQIESQQKEIVSFKNKIHDQEDTINIKNKLIEDQTNSIKKMKDDLRVASEENAKLTVDEERLRGERDEQLLQLKETCDGQQEQIEALVSRKEELKDLLQDTEDQLQAEKKDLRRLKTQWEDRDNLIGKLEEKVIKMKTSFDGKEEKLRKECAELQEQNKIIENSLKEFQEKYERENTTKEHEFNLKMKRLISQKEDEIQMEKEKVIQVEEEMRMILTETAAQKKQLEQRVNKLSKAFNDIQNDLK</sequence>
<keyword evidence="7 13" id="KW-0175">Coiled coil</keyword>
<keyword evidence="9" id="KW-0131">Cell cycle</keyword>
<keyword evidence="2" id="KW-0963">Cytoplasm</keyword>
<feature type="compositionally biased region" description="Basic and acidic residues" evidence="14">
    <location>
        <begin position="304"/>
        <end position="317"/>
    </location>
</feature>
<dbReference type="InterPro" id="IPR001611">
    <property type="entry name" value="Leu-rich_rpt"/>
</dbReference>
<dbReference type="SUPFAM" id="SSF52058">
    <property type="entry name" value="L domain-like"/>
    <property type="match status" value="1"/>
</dbReference>
<keyword evidence="5" id="KW-0677">Repeat</keyword>
<dbReference type="PANTHER" id="PTHR15454">
    <property type="entry name" value="NISCHARIN RELATED"/>
    <property type="match status" value="1"/>
</dbReference>
<dbReference type="GO" id="GO:0005737">
    <property type="term" value="C:cytoplasm"/>
    <property type="evidence" value="ECO:0007669"/>
    <property type="project" value="TreeGrafter"/>
</dbReference>
<evidence type="ECO:0000256" key="11">
    <source>
        <dbReference type="ARBA" id="ARBA00061329"/>
    </source>
</evidence>
<feature type="region of interest" description="Disordered" evidence="14">
    <location>
        <begin position="304"/>
        <end position="410"/>
    </location>
</feature>
<dbReference type="InterPro" id="IPR032675">
    <property type="entry name" value="LRR_dom_sf"/>
</dbReference>
<organism evidence="15 16">
    <name type="scientific">Clytia hemisphaerica</name>
    <dbReference type="NCBI Taxonomy" id="252671"/>
    <lineage>
        <taxon>Eukaryota</taxon>
        <taxon>Metazoa</taxon>
        <taxon>Cnidaria</taxon>
        <taxon>Hydrozoa</taxon>
        <taxon>Hydroidolina</taxon>
        <taxon>Leptothecata</taxon>
        <taxon>Obeliida</taxon>
        <taxon>Clytiidae</taxon>
        <taxon>Clytia</taxon>
    </lineage>
</organism>
<evidence type="ECO:0000256" key="9">
    <source>
        <dbReference type="ARBA" id="ARBA00023306"/>
    </source>
</evidence>
<dbReference type="GO" id="GO:0051301">
    <property type="term" value="P:cell division"/>
    <property type="evidence" value="ECO:0007669"/>
    <property type="project" value="UniProtKB-KW"/>
</dbReference>
<dbReference type="Gene3D" id="3.80.10.10">
    <property type="entry name" value="Ribonuclease Inhibitor"/>
    <property type="match status" value="2"/>
</dbReference>
<feature type="coiled-coil region" evidence="13">
    <location>
        <begin position="785"/>
        <end position="1025"/>
    </location>
</feature>
<comment type="function">
    <text evidence="10">Required for the organization of the mitotic spindle. Maintains the structural integrity of centrosomes during mitosis.</text>
</comment>
<keyword evidence="8" id="KW-0206">Cytoskeleton</keyword>
<dbReference type="SMART" id="SM00365">
    <property type="entry name" value="LRR_SD22"/>
    <property type="match status" value="4"/>
</dbReference>
<dbReference type="PANTHER" id="PTHR15454:SF34">
    <property type="entry name" value="LEUCINE-RICH REPEAT AND COILED-COIL DOMAIN-CONTAINING PROTEIN 1"/>
    <property type="match status" value="1"/>
</dbReference>
<evidence type="ECO:0000256" key="14">
    <source>
        <dbReference type="SAM" id="MobiDB-lite"/>
    </source>
</evidence>
<feature type="compositionally biased region" description="Low complexity" evidence="14">
    <location>
        <begin position="318"/>
        <end position="327"/>
    </location>
</feature>
<protein>
    <recommendedName>
        <fullName evidence="12">Leucine-rich repeat and coiled-coil domain-containing protein 1</fullName>
    </recommendedName>
</protein>
<evidence type="ECO:0000256" key="12">
    <source>
        <dbReference type="ARBA" id="ARBA00067351"/>
    </source>
</evidence>
<feature type="compositionally biased region" description="Polar residues" evidence="14">
    <location>
        <begin position="363"/>
        <end position="380"/>
    </location>
</feature>
<feature type="compositionally biased region" description="Polar residues" evidence="14">
    <location>
        <begin position="253"/>
        <end position="262"/>
    </location>
</feature>
<dbReference type="AlphaFoldDB" id="A0A7M5X1M8"/>
<comment type="subcellular location">
    <subcellularLocation>
        <location evidence="1">Cytoplasm</location>
        <location evidence="1">Cytoskeleton</location>
        <location evidence="1">Microtubule organizing center</location>
        <location evidence="1">Centrosome</location>
        <location evidence="1">Centriole</location>
    </subcellularLocation>
</comment>
<dbReference type="EnsemblMetazoa" id="CLYHEMT016579.1">
    <property type="protein sequence ID" value="CLYHEMP016579.1"/>
    <property type="gene ID" value="CLYHEMG016579"/>
</dbReference>
<keyword evidence="3" id="KW-0433">Leucine-rich repeat</keyword>
<accession>A0A7M5X1M8</accession>
<reference evidence="15" key="1">
    <citation type="submission" date="2021-01" db="UniProtKB">
        <authorList>
            <consortium name="EnsemblMetazoa"/>
        </authorList>
    </citation>
    <scope>IDENTIFICATION</scope>
</reference>
<evidence type="ECO:0000256" key="4">
    <source>
        <dbReference type="ARBA" id="ARBA00022618"/>
    </source>
</evidence>
<evidence type="ECO:0000256" key="6">
    <source>
        <dbReference type="ARBA" id="ARBA00022776"/>
    </source>
</evidence>
<evidence type="ECO:0000313" key="16">
    <source>
        <dbReference type="Proteomes" id="UP000594262"/>
    </source>
</evidence>
<feature type="coiled-coil region" evidence="13">
    <location>
        <begin position="480"/>
        <end position="581"/>
    </location>
</feature>
<feature type="coiled-coil region" evidence="13">
    <location>
        <begin position="616"/>
        <end position="668"/>
    </location>
</feature>
<dbReference type="Pfam" id="PF13855">
    <property type="entry name" value="LRR_8"/>
    <property type="match status" value="1"/>
</dbReference>
<evidence type="ECO:0000256" key="1">
    <source>
        <dbReference type="ARBA" id="ARBA00004114"/>
    </source>
</evidence>
<evidence type="ECO:0000256" key="8">
    <source>
        <dbReference type="ARBA" id="ARBA00023212"/>
    </source>
</evidence>
<name>A0A7M5X1M8_9CNID</name>
<feature type="compositionally biased region" description="Basic and acidic residues" evidence="14">
    <location>
        <begin position="265"/>
        <end position="277"/>
    </location>
</feature>
<dbReference type="RefSeq" id="XP_066929451.1">
    <property type="nucleotide sequence ID" value="XM_067073350.1"/>
</dbReference>
<dbReference type="PROSITE" id="PS51450">
    <property type="entry name" value="LRR"/>
    <property type="match status" value="3"/>
</dbReference>
<evidence type="ECO:0000256" key="13">
    <source>
        <dbReference type="SAM" id="Coils"/>
    </source>
</evidence>
<evidence type="ECO:0000313" key="15">
    <source>
        <dbReference type="EnsemblMetazoa" id="CLYHEMP016579.1"/>
    </source>
</evidence>
<keyword evidence="6" id="KW-0498">Mitosis</keyword>
<evidence type="ECO:0000256" key="3">
    <source>
        <dbReference type="ARBA" id="ARBA00022614"/>
    </source>
</evidence>
<proteinExistence type="inferred from homology"/>